<keyword evidence="3" id="KW-0288">FMN</keyword>
<feature type="region of interest" description="Disordered" evidence="6">
    <location>
        <begin position="307"/>
        <end position="326"/>
    </location>
</feature>
<dbReference type="Pfam" id="PF03060">
    <property type="entry name" value="NMO"/>
    <property type="match status" value="1"/>
</dbReference>
<dbReference type="CDD" id="cd04730">
    <property type="entry name" value="NPD_like"/>
    <property type="match status" value="1"/>
</dbReference>
<gene>
    <name evidence="7" type="ORF">AWC05_09340</name>
</gene>
<name>A0A1X1UKT1_MYCFL</name>
<dbReference type="PANTHER" id="PTHR42747">
    <property type="entry name" value="NITRONATE MONOOXYGENASE-RELATED"/>
    <property type="match status" value="1"/>
</dbReference>
<comment type="similarity">
    <text evidence="1">Belongs to the nitronate monooxygenase family. NMO class I subfamily.</text>
</comment>
<keyword evidence="8" id="KW-1185">Reference proteome</keyword>
<evidence type="ECO:0000256" key="5">
    <source>
        <dbReference type="ARBA" id="ARBA00023033"/>
    </source>
</evidence>
<keyword evidence="4" id="KW-0560">Oxidoreductase</keyword>
<keyword evidence="7" id="KW-0223">Dioxygenase</keyword>
<dbReference type="PANTHER" id="PTHR42747:SF4">
    <property type="entry name" value="BLR1330 PROTEIN"/>
    <property type="match status" value="1"/>
</dbReference>
<evidence type="ECO:0000256" key="1">
    <source>
        <dbReference type="ARBA" id="ARBA00009881"/>
    </source>
</evidence>
<evidence type="ECO:0000256" key="4">
    <source>
        <dbReference type="ARBA" id="ARBA00023002"/>
    </source>
</evidence>
<dbReference type="Gene3D" id="3.20.20.70">
    <property type="entry name" value="Aldolase class I"/>
    <property type="match status" value="1"/>
</dbReference>
<comment type="caution">
    <text evidence="7">The sequence shown here is derived from an EMBL/GenBank/DDBJ whole genome shotgun (WGS) entry which is preliminary data.</text>
</comment>
<dbReference type="OrthoDB" id="9778912at2"/>
<dbReference type="Proteomes" id="UP000193010">
    <property type="component" value="Unassembled WGS sequence"/>
</dbReference>
<reference evidence="7 8" key="1">
    <citation type="submission" date="2016-01" db="EMBL/GenBank/DDBJ databases">
        <title>The new phylogeny of the genus Mycobacterium.</title>
        <authorList>
            <person name="Tarcisio F."/>
            <person name="Conor M."/>
            <person name="Antonella G."/>
            <person name="Elisabetta G."/>
            <person name="Giulia F.S."/>
            <person name="Sara T."/>
            <person name="Anna F."/>
            <person name="Clotilde B."/>
            <person name="Roberto B."/>
            <person name="Veronica D.S."/>
            <person name="Fabio R."/>
            <person name="Monica P."/>
            <person name="Olivier J."/>
            <person name="Enrico T."/>
            <person name="Nicola S."/>
        </authorList>
    </citation>
    <scope>NUCLEOTIDE SEQUENCE [LARGE SCALE GENOMIC DNA]</scope>
    <source>
        <strain evidence="7 8">DSM 44852</strain>
    </source>
</reference>
<evidence type="ECO:0000256" key="2">
    <source>
        <dbReference type="ARBA" id="ARBA00022630"/>
    </source>
</evidence>
<keyword evidence="2" id="KW-0285">Flavoprotein</keyword>
<dbReference type="RefSeq" id="WP_085219857.1">
    <property type="nucleotide sequence ID" value="NZ_AP022576.1"/>
</dbReference>
<keyword evidence="5" id="KW-0503">Monooxygenase</keyword>
<evidence type="ECO:0000313" key="8">
    <source>
        <dbReference type="Proteomes" id="UP000193010"/>
    </source>
</evidence>
<dbReference type="InterPro" id="IPR013785">
    <property type="entry name" value="Aldolase_TIM"/>
</dbReference>
<evidence type="ECO:0000313" key="7">
    <source>
        <dbReference type="EMBL" id="ORV57453.1"/>
    </source>
</evidence>
<sequence>MPGLPENIALRLRIPAIAAPMLTVSGPDLVAAACAAGVIGAFPTANAESVDQLDDWLFFIADRTAAVASAPCAANVIMRSPRLEHDVETLIRHRVPIVITSVGSPAPVVAALHTAGALVLADVATVQHARQAVAAGADGLILLCGGAGGQTGHVNALTFPRAIRQFFDGPLILAGGVCDGYALRAALVLGCDLGYIGTPFIATGESMASPDYKQMLVECSLDDIVLTKAFTGLPTNMLAPSIRAAGLDPARLDELVSPAQSTELYGPGNPSRRWVDLRSAGHSVSAVHAVTSVRGLVSKLEREYRAALGADAGPPSPGLDRTGKWS</sequence>
<dbReference type="InterPro" id="IPR004136">
    <property type="entry name" value="NMO"/>
</dbReference>
<evidence type="ECO:0000256" key="3">
    <source>
        <dbReference type="ARBA" id="ARBA00022643"/>
    </source>
</evidence>
<dbReference type="STRING" id="292462.AWC05_09340"/>
<evidence type="ECO:0000256" key="6">
    <source>
        <dbReference type="SAM" id="MobiDB-lite"/>
    </source>
</evidence>
<dbReference type="SUPFAM" id="SSF51412">
    <property type="entry name" value="Inosine monophosphate dehydrogenase (IMPDH)"/>
    <property type="match status" value="1"/>
</dbReference>
<organism evidence="7 8">
    <name type="scientific">Mycobacterium florentinum</name>
    <dbReference type="NCBI Taxonomy" id="292462"/>
    <lineage>
        <taxon>Bacteria</taxon>
        <taxon>Bacillati</taxon>
        <taxon>Actinomycetota</taxon>
        <taxon>Actinomycetes</taxon>
        <taxon>Mycobacteriales</taxon>
        <taxon>Mycobacteriaceae</taxon>
        <taxon>Mycobacterium</taxon>
        <taxon>Mycobacterium simiae complex</taxon>
    </lineage>
</organism>
<accession>A0A1X1UKT1</accession>
<proteinExistence type="inferred from homology"/>
<protein>
    <submittedName>
        <fullName evidence="7">2-nitropropane dioxygenase</fullName>
    </submittedName>
</protein>
<dbReference type="EMBL" id="LQOV01000003">
    <property type="protein sequence ID" value="ORV57453.1"/>
    <property type="molecule type" value="Genomic_DNA"/>
</dbReference>
<dbReference type="AlphaFoldDB" id="A0A1X1UKT1"/>
<dbReference type="GO" id="GO:0051213">
    <property type="term" value="F:dioxygenase activity"/>
    <property type="evidence" value="ECO:0007669"/>
    <property type="project" value="UniProtKB-KW"/>
</dbReference>
<dbReference type="GO" id="GO:0018580">
    <property type="term" value="F:nitronate monooxygenase activity"/>
    <property type="evidence" value="ECO:0007669"/>
    <property type="project" value="InterPro"/>
</dbReference>